<dbReference type="Proteomes" id="UP001165367">
    <property type="component" value="Unassembled WGS sequence"/>
</dbReference>
<dbReference type="PROSITE" id="PS51186">
    <property type="entry name" value="GNAT"/>
    <property type="match status" value="1"/>
</dbReference>
<comment type="caution">
    <text evidence="2">The sequence shown here is derived from an EMBL/GenBank/DDBJ whole genome shotgun (WGS) entry which is preliminary data.</text>
</comment>
<feature type="domain" description="N-acetyltransferase" evidence="1">
    <location>
        <begin position="2"/>
        <end position="157"/>
    </location>
</feature>
<dbReference type="SUPFAM" id="SSF55729">
    <property type="entry name" value="Acyl-CoA N-acyltransferases (Nat)"/>
    <property type="match status" value="1"/>
</dbReference>
<sequence>MLRFRLAELNDADLYYRWSNEKQTRQNSYNQDVIPYESHIKWFEERIRSDDAYMYLFLNEQDIAIGQVRIERSKGPDAGMAVIGLSVDSEQRGKAYSAEMLQIATADFLSKNAGYSIHAYVFVSNEASYKSFLRAGYKLIEKKLEKGILSYILEKKS</sequence>
<accession>A0ABS9KUR2</accession>
<evidence type="ECO:0000313" key="3">
    <source>
        <dbReference type="Proteomes" id="UP001165367"/>
    </source>
</evidence>
<gene>
    <name evidence="2" type="ORF">LZZ85_17375</name>
</gene>
<dbReference type="EMBL" id="JAKLTR010000011">
    <property type="protein sequence ID" value="MCG2616071.1"/>
    <property type="molecule type" value="Genomic_DNA"/>
</dbReference>
<dbReference type="InterPro" id="IPR000182">
    <property type="entry name" value="GNAT_dom"/>
</dbReference>
<dbReference type="PANTHER" id="PTHR43415:SF3">
    <property type="entry name" value="GNAT-FAMILY ACETYLTRANSFERASE"/>
    <property type="match status" value="1"/>
</dbReference>
<name>A0ABS9KUR2_9BACT</name>
<dbReference type="InterPro" id="IPR016181">
    <property type="entry name" value="Acyl_CoA_acyltransferase"/>
</dbReference>
<protein>
    <submittedName>
        <fullName evidence="2">GNAT family N-acetyltransferase</fullName>
    </submittedName>
</protein>
<dbReference type="RefSeq" id="WP_237874609.1">
    <property type="nucleotide sequence ID" value="NZ_JAKLTR010000011.1"/>
</dbReference>
<organism evidence="2 3">
    <name type="scientific">Terrimonas ginsenosidimutans</name>
    <dbReference type="NCBI Taxonomy" id="2908004"/>
    <lineage>
        <taxon>Bacteria</taxon>
        <taxon>Pseudomonadati</taxon>
        <taxon>Bacteroidota</taxon>
        <taxon>Chitinophagia</taxon>
        <taxon>Chitinophagales</taxon>
        <taxon>Chitinophagaceae</taxon>
        <taxon>Terrimonas</taxon>
    </lineage>
</organism>
<evidence type="ECO:0000259" key="1">
    <source>
        <dbReference type="PROSITE" id="PS51186"/>
    </source>
</evidence>
<reference evidence="2" key="1">
    <citation type="submission" date="2022-01" db="EMBL/GenBank/DDBJ databases">
        <authorList>
            <person name="Jo J.-H."/>
            <person name="Im W.-T."/>
        </authorList>
    </citation>
    <scope>NUCLEOTIDE SEQUENCE</scope>
    <source>
        <strain evidence="2">NA20</strain>
    </source>
</reference>
<proteinExistence type="predicted"/>
<dbReference type="Gene3D" id="3.40.630.30">
    <property type="match status" value="1"/>
</dbReference>
<evidence type="ECO:0000313" key="2">
    <source>
        <dbReference type="EMBL" id="MCG2616071.1"/>
    </source>
</evidence>
<dbReference type="PANTHER" id="PTHR43415">
    <property type="entry name" value="SPERMIDINE N(1)-ACETYLTRANSFERASE"/>
    <property type="match status" value="1"/>
</dbReference>
<keyword evidence="3" id="KW-1185">Reference proteome</keyword>
<dbReference type="Pfam" id="PF13302">
    <property type="entry name" value="Acetyltransf_3"/>
    <property type="match status" value="1"/>
</dbReference>